<organism evidence="1 2">
    <name type="scientific">Mongoliibacter ruber</name>
    <dbReference type="NCBI Taxonomy" id="1750599"/>
    <lineage>
        <taxon>Bacteria</taxon>
        <taxon>Pseudomonadati</taxon>
        <taxon>Bacteroidota</taxon>
        <taxon>Cytophagia</taxon>
        <taxon>Cytophagales</taxon>
        <taxon>Cyclobacteriaceae</taxon>
        <taxon>Mongoliibacter</taxon>
    </lineage>
</organism>
<sequence length="348" mass="40338">MKVFYVLLSLLILTTGQLQAWGFYAHRKINRQAVFSLPPEMIVFYKRYIDYISENAVNPDRRRYAVKGEAEKHFIDVDSYGDSAVYTLPRYWNQALGIYEETSLREMGIGPWNVYHVKIQLTEAMKRRDTKAILRLSADLGHYIGDMHVPLHTTKNYNGQLTGQYGIHAFWESRIPELLSDDFDFFVGKAVYHEQPQLSVWEAVTGSHLALDSVLRFEKILTERFAQDKKYSFEERGGINTQVYSREFTVAYNSMLAGQVERQMKRSIKMAADFWYTAWIDAGQPDLSDLIIGVENLPKEDLSPDKDLKVREHEGMVYSSIGRILKRKQLVYLRKQPFLFSKNSGTDG</sequence>
<dbReference type="AlphaFoldDB" id="A0A2T0WJ48"/>
<comment type="caution">
    <text evidence="1">The sequence shown here is derived from an EMBL/GenBank/DDBJ whole genome shotgun (WGS) entry which is preliminary data.</text>
</comment>
<dbReference type="GO" id="GO:0016788">
    <property type="term" value="F:hydrolase activity, acting on ester bonds"/>
    <property type="evidence" value="ECO:0007669"/>
    <property type="project" value="InterPro"/>
</dbReference>
<reference evidence="1 2" key="1">
    <citation type="submission" date="2018-03" db="EMBL/GenBank/DDBJ databases">
        <title>Genomic Encyclopedia of Archaeal and Bacterial Type Strains, Phase II (KMG-II): from individual species to whole genera.</title>
        <authorList>
            <person name="Goeker M."/>
        </authorList>
    </citation>
    <scope>NUCLEOTIDE SEQUENCE [LARGE SCALE GENOMIC DNA]</scope>
    <source>
        <strain evidence="1 2">DSM 27929</strain>
    </source>
</reference>
<evidence type="ECO:0000313" key="2">
    <source>
        <dbReference type="Proteomes" id="UP000238157"/>
    </source>
</evidence>
<name>A0A2T0WJ48_9BACT</name>
<dbReference type="RefSeq" id="WP_245917303.1">
    <property type="nucleotide sequence ID" value="NZ_PVTR01000008.1"/>
</dbReference>
<gene>
    <name evidence="1" type="ORF">CLW00_108208</name>
</gene>
<dbReference type="SUPFAM" id="SSF48537">
    <property type="entry name" value="Phospholipase C/P1 nuclease"/>
    <property type="match status" value="1"/>
</dbReference>
<dbReference type="InterPro" id="IPR008947">
    <property type="entry name" value="PLipase_C/P1_nuclease_dom_sf"/>
</dbReference>
<dbReference type="Proteomes" id="UP000238157">
    <property type="component" value="Unassembled WGS sequence"/>
</dbReference>
<dbReference type="Gene3D" id="1.10.575.10">
    <property type="entry name" value="P1 Nuclease"/>
    <property type="match status" value="1"/>
</dbReference>
<evidence type="ECO:0000313" key="1">
    <source>
        <dbReference type="EMBL" id="PRY86717.1"/>
    </source>
</evidence>
<dbReference type="EMBL" id="PVTR01000008">
    <property type="protein sequence ID" value="PRY86717.1"/>
    <property type="molecule type" value="Genomic_DNA"/>
</dbReference>
<protein>
    <recommendedName>
        <fullName evidence="3">S1/P1 nuclease</fullName>
    </recommendedName>
</protein>
<proteinExistence type="predicted"/>
<dbReference type="CDD" id="cd10981">
    <property type="entry name" value="ZnPC_S1P1"/>
    <property type="match status" value="1"/>
</dbReference>
<evidence type="ECO:0008006" key="3">
    <source>
        <dbReference type="Google" id="ProtNLM"/>
    </source>
</evidence>
<accession>A0A2T0WJ48</accession>
<keyword evidence="2" id="KW-1185">Reference proteome</keyword>